<accession>A0ABD1CNR9</accession>
<protein>
    <submittedName>
        <fullName evidence="1">Uncharacterized protein</fullName>
    </submittedName>
</protein>
<evidence type="ECO:0000313" key="2">
    <source>
        <dbReference type="Proteomes" id="UP001562425"/>
    </source>
</evidence>
<dbReference type="AlphaFoldDB" id="A0ABD1CNR9"/>
<organism evidence="1 2">
    <name type="scientific">Culex pipiens pipiens</name>
    <name type="common">Northern house mosquito</name>
    <dbReference type="NCBI Taxonomy" id="38569"/>
    <lineage>
        <taxon>Eukaryota</taxon>
        <taxon>Metazoa</taxon>
        <taxon>Ecdysozoa</taxon>
        <taxon>Arthropoda</taxon>
        <taxon>Hexapoda</taxon>
        <taxon>Insecta</taxon>
        <taxon>Pterygota</taxon>
        <taxon>Neoptera</taxon>
        <taxon>Endopterygota</taxon>
        <taxon>Diptera</taxon>
        <taxon>Nematocera</taxon>
        <taxon>Culicoidea</taxon>
        <taxon>Culicidae</taxon>
        <taxon>Culicinae</taxon>
        <taxon>Culicini</taxon>
        <taxon>Culex</taxon>
        <taxon>Culex</taxon>
    </lineage>
</organism>
<dbReference type="EMBL" id="JBEHCU010010659">
    <property type="protein sequence ID" value="KAL1377895.1"/>
    <property type="molecule type" value="Genomic_DNA"/>
</dbReference>
<gene>
    <name evidence="1" type="ORF">pipiens_004104</name>
</gene>
<name>A0ABD1CNR9_CULPP</name>
<evidence type="ECO:0000313" key="1">
    <source>
        <dbReference type="EMBL" id="KAL1377895.1"/>
    </source>
</evidence>
<keyword evidence="2" id="KW-1185">Reference proteome</keyword>
<dbReference type="Proteomes" id="UP001562425">
    <property type="component" value="Unassembled WGS sequence"/>
</dbReference>
<feature type="non-terminal residue" evidence="1">
    <location>
        <position position="1"/>
    </location>
</feature>
<proteinExistence type="predicted"/>
<reference evidence="1 2" key="1">
    <citation type="submission" date="2024-05" db="EMBL/GenBank/DDBJ databases">
        <title>Culex pipiens pipiens assembly and annotation.</title>
        <authorList>
            <person name="Alout H."/>
            <person name="Durand T."/>
        </authorList>
    </citation>
    <scope>NUCLEOTIDE SEQUENCE [LARGE SCALE GENOMIC DNA]</scope>
    <source>
        <strain evidence="1">HA-2024</strain>
        <tissue evidence="1">Whole body</tissue>
    </source>
</reference>
<sequence length="28" mass="3175">KSAGTALKEKRVTCTFWVEKTRARPRPG</sequence>
<comment type="caution">
    <text evidence="1">The sequence shown here is derived from an EMBL/GenBank/DDBJ whole genome shotgun (WGS) entry which is preliminary data.</text>
</comment>